<evidence type="ECO:0000313" key="8">
    <source>
        <dbReference type="EMBL" id="PQP79289.1"/>
    </source>
</evidence>
<comment type="catalytic activity">
    <reaction evidence="6">
        <text>tRNA(Ile) + L-isoleucine + ATP = L-isoleucyl-tRNA(Ile) + AMP + diphosphate</text>
        <dbReference type="Rhea" id="RHEA:11060"/>
        <dbReference type="Rhea" id="RHEA-COMP:9666"/>
        <dbReference type="Rhea" id="RHEA-COMP:9695"/>
        <dbReference type="ChEBI" id="CHEBI:30616"/>
        <dbReference type="ChEBI" id="CHEBI:33019"/>
        <dbReference type="ChEBI" id="CHEBI:58045"/>
        <dbReference type="ChEBI" id="CHEBI:78442"/>
        <dbReference type="ChEBI" id="CHEBI:78528"/>
        <dbReference type="ChEBI" id="CHEBI:456215"/>
        <dbReference type="EC" id="6.1.1.5"/>
    </reaction>
</comment>
<accession>A0A2S8NTN0</accession>
<keyword evidence="3" id="KW-0067">ATP-binding</keyword>
<dbReference type="AlphaFoldDB" id="A0A2S8NTN0"/>
<dbReference type="Proteomes" id="UP000238672">
    <property type="component" value="Unassembled WGS sequence"/>
</dbReference>
<dbReference type="SUPFAM" id="SSF47323">
    <property type="entry name" value="Anticodon-binding domain of a subclass of class I aminoacyl-tRNA synthetases"/>
    <property type="match status" value="1"/>
</dbReference>
<evidence type="ECO:0000256" key="4">
    <source>
        <dbReference type="ARBA" id="ARBA00022917"/>
    </source>
</evidence>
<keyword evidence="4" id="KW-0648">Protein biosynthesis</keyword>
<dbReference type="GO" id="GO:0004822">
    <property type="term" value="F:isoleucine-tRNA ligase activity"/>
    <property type="evidence" value="ECO:0007669"/>
    <property type="project" value="UniProtKB-EC"/>
</dbReference>
<feature type="domain" description="Methionyl/Valyl/Leucyl/Isoleucyl-tRNA synthetase anticodon-binding" evidence="7">
    <location>
        <begin position="27"/>
        <end position="185"/>
    </location>
</feature>
<dbReference type="GO" id="GO:0005829">
    <property type="term" value="C:cytosol"/>
    <property type="evidence" value="ECO:0007669"/>
    <property type="project" value="TreeGrafter"/>
</dbReference>
<dbReference type="PANTHER" id="PTHR42765:SF1">
    <property type="entry name" value="ISOLEUCINE--TRNA LIGASE, MITOCHONDRIAL"/>
    <property type="match status" value="1"/>
</dbReference>
<evidence type="ECO:0000256" key="3">
    <source>
        <dbReference type="ARBA" id="ARBA00022840"/>
    </source>
</evidence>
<reference evidence="8 9" key="1">
    <citation type="submission" date="2018-02" db="EMBL/GenBank/DDBJ databases">
        <title>Metagenomics reveals mixed infection of spiroplasma and phytoplasma in chicory.</title>
        <authorList>
            <person name="Polano C."/>
            <person name="Moruzzi S."/>
            <person name="Ermacora P."/>
            <person name="Ferrini F."/>
            <person name="Martini M."/>
            <person name="Firrao G."/>
        </authorList>
    </citation>
    <scope>NUCLEOTIDE SEQUENCE [LARGE SCALE GENOMIC DNA]</scope>
    <source>
        <strain evidence="8 9">ChiP</strain>
    </source>
</reference>
<dbReference type="GO" id="GO:0005524">
    <property type="term" value="F:ATP binding"/>
    <property type="evidence" value="ECO:0007669"/>
    <property type="project" value="UniProtKB-KW"/>
</dbReference>
<gene>
    <name evidence="8" type="ORF">C6B37_02170</name>
</gene>
<evidence type="ECO:0000256" key="6">
    <source>
        <dbReference type="ARBA" id="ARBA00048359"/>
    </source>
</evidence>
<dbReference type="InterPro" id="IPR013155">
    <property type="entry name" value="M/V/L/I-tRNA-synth_anticd-bd"/>
</dbReference>
<evidence type="ECO:0000256" key="1">
    <source>
        <dbReference type="ARBA" id="ARBA00022598"/>
    </source>
</evidence>
<dbReference type="InterPro" id="IPR033708">
    <property type="entry name" value="Anticodon_Ile_BEm"/>
</dbReference>
<dbReference type="Gene3D" id="1.10.730.20">
    <property type="match status" value="1"/>
</dbReference>
<keyword evidence="2" id="KW-0547">Nucleotide-binding</keyword>
<keyword evidence="5" id="KW-0030">Aminoacyl-tRNA synthetase</keyword>
<dbReference type="GO" id="GO:0006428">
    <property type="term" value="P:isoleucyl-tRNA aminoacylation"/>
    <property type="evidence" value="ECO:0007669"/>
    <property type="project" value="TreeGrafter"/>
</dbReference>
<dbReference type="InterPro" id="IPR009080">
    <property type="entry name" value="tRNAsynth_Ia_anticodon-bd"/>
</dbReference>
<keyword evidence="1" id="KW-0436">Ligase</keyword>
<dbReference type="PANTHER" id="PTHR42765">
    <property type="entry name" value="SOLEUCYL-TRNA SYNTHETASE"/>
    <property type="match status" value="1"/>
</dbReference>
<sequence>MLGNLNQFNPQKHYIDFEKRETFHQMIMLEFQELLSQILQSYEEYNFEKVISLLYPFITNKLSAFYLDFAKDILYIEKENNKERRIIQSNIYDILMYFLKILTPIIPHTATEAYQTLPFKQKLDIYLENIPNTEQIKEIVIQNNKNFHETKEAFSLFYNLRESILKKLEEARQNKIINKSSQVDLILTLPKKYIKALELLNIKEKLNKILIISQIQIIQANHLSISVNKTVGETCPRCWKIIIQKTKNDLCQRCYEILKK</sequence>
<name>A0A2S8NTN0_9MOLU</name>
<protein>
    <recommendedName>
        <fullName evidence="7">Methionyl/Valyl/Leucyl/Isoleucyl-tRNA synthetase anticodon-binding domain-containing protein</fullName>
    </recommendedName>
</protein>
<dbReference type="GO" id="GO:0000049">
    <property type="term" value="F:tRNA binding"/>
    <property type="evidence" value="ECO:0007669"/>
    <property type="project" value="InterPro"/>
</dbReference>
<organism evidence="8 9">
    <name type="scientific">Candidatus Phytoplasma phoenicium</name>
    <dbReference type="NCBI Taxonomy" id="198422"/>
    <lineage>
        <taxon>Bacteria</taxon>
        <taxon>Bacillati</taxon>
        <taxon>Mycoplasmatota</taxon>
        <taxon>Mollicutes</taxon>
        <taxon>Acholeplasmatales</taxon>
        <taxon>Acholeplasmataceae</taxon>
        <taxon>Candidatus Phytoplasma</taxon>
        <taxon>16SrIX (Pigeon pea witches'-broom group)</taxon>
    </lineage>
</organism>
<dbReference type="CDD" id="cd07960">
    <property type="entry name" value="Anticodon_Ia_Ile_BEm"/>
    <property type="match status" value="1"/>
</dbReference>
<evidence type="ECO:0000256" key="2">
    <source>
        <dbReference type="ARBA" id="ARBA00022741"/>
    </source>
</evidence>
<comment type="caution">
    <text evidence="8">The sequence shown here is derived from an EMBL/GenBank/DDBJ whole genome shotgun (WGS) entry which is preliminary data.</text>
</comment>
<dbReference type="InterPro" id="IPR050081">
    <property type="entry name" value="Ile-tRNA_ligase"/>
</dbReference>
<evidence type="ECO:0000259" key="7">
    <source>
        <dbReference type="Pfam" id="PF08264"/>
    </source>
</evidence>
<dbReference type="Pfam" id="PF08264">
    <property type="entry name" value="Anticodon_1"/>
    <property type="match status" value="1"/>
</dbReference>
<evidence type="ECO:0000313" key="9">
    <source>
        <dbReference type="Proteomes" id="UP000238672"/>
    </source>
</evidence>
<dbReference type="EMBL" id="PUUG01000071">
    <property type="protein sequence ID" value="PQP79289.1"/>
    <property type="molecule type" value="Genomic_DNA"/>
</dbReference>
<keyword evidence="9" id="KW-1185">Reference proteome</keyword>
<proteinExistence type="predicted"/>
<evidence type="ECO:0000256" key="5">
    <source>
        <dbReference type="ARBA" id="ARBA00023146"/>
    </source>
</evidence>